<feature type="region of interest" description="Disordered" evidence="4">
    <location>
        <begin position="1623"/>
        <end position="1655"/>
    </location>
</feature>
<dbReference type="GO" id="GO:0008139">
    <property type="term" value="F:nuclear localization sequence binding"/>
    <property type="evidence" value="ECO:0007669"/>
    <property type="project" value="TreeGrafter"/>
</dbReference>
<dbReference type="PANTHER" id="PTHR23193:SF46">
    <property type="entry name" value="NUCLEAR PORE COMPLEX PROTEIN NUP214"/>
    <property type="match status" value="1"/>
</dbReference>
<dbReference type="GO" id="GO:0006606">
    <property type="term" value="P:protein import into nucleus"/>
    <property type="evidence" value="ECO:0007669"/>
    <property type="project" value="TreeGrafter"/>
</dbReference>
<comment type="subcellular location">
    <subcellularLocation>
        <location evidence="1">Nucleus</location>
    </subcellularLocation>
</comment>
<dbReference type="InterPro" id="IPR015943">
    <property type="entry name" value="WD40/YVTN_repeat-like_dom_sf"/>
</dbReference>
<feature type="compositionally biased region" description="Low complexity" evidence="4">
    <location>
        <begin position="1145"/>
        <end position="1164"/>
    </location>
</feature>
<keyword evidence="2" id="KW-0813">Transport</keyword>
<dbReference type="Gene3D" id="2.130.10.10">
    <property type="entry name" value="YVTN repeat-like/Quinoprotein amine dehydrogenase"/>
    <property type="match status" value="1"/>
</dbReference>
<gene>
    <name evidence="6" type="ORF">GHT06_011630</name>
</gene>
<keyword evidence="3" id="KW-0539">Nucleus</keyword>
<dbReference type="Proteomes" id="UP000820818">
    <property type="component" value="Linkage Group LG3"/>
</dbReference>
<evidence type="ECO:0000256" key="4">
    <source>
        <dbReference type="SAM" id="MobiDB-lite"/>
    </source>
</evidence>
<name>A0AAD5LDH0_9CRUS</name>
<dbReference type="Pfam" id="PF16755">
    <property type="entry name" value="Beta-prop_NUP159_NUP214"/>
    <property type="match status" value="1"/>
</dbReference>
<dbReference type="PANTHER" id="PTHR23193">
    <property type="entry name" value="NUCLEAR PORE COMPLEX PROTEIN NUP"/>
    <property type="match status" value="1"/>
</dbReference>
<evidence type="ECO:0000259" key="5">
    <source>
        <dbReference type="Pfam" id="PF16755"/>
    </source>
</evidence>
<feature type="region of interest" description="Disordered" evidence="4">
    <location>
        <begin position="821"/>
        <end position="848"/>
    </location>
</feature>
<evidence type="ECO:0000313" key="6">
    <source>
        <dbReference type="EMBL" id="KAI9560680.1"/>
    </source>
</evidence>
<feature type="domain" description="Nucleoporin Nup159/Nup146 N-terminal" evidence="5">
    <location>
        <begin position="33"/>
        <end position="388"/>
    </location>
</feature>
<proteinExistence type="predicted"/>
<keyword evidence="7" id="KW-1185">Reference proteome</keyword>
<sequence length="1655" mass="170446">MANVPDPVEVLDFKLKQLCRFRVTTKKYDVQDNSSLLATSHLFGLVFVGAPDKLVVIKVADLVQIDHATSKKSEISSFPSKEILLPSKPIFVALSCDNLTLMVCLQMSGCPVGWMYDVRGFARQAGEWSPFQEVRLSSTDGITVSDCAWNPTVPGLVAVSLSNGSLVAVEINNTQFSINSLPSNTQAQAISWSPKGKQLVVARPGKLVQYKPDLKEAKTIAFSGSDVHMTTPIACGLQWLSTSQFLVTFIDQDDPNSRPHLHIVNVQKSGATTFIDYDDVCYGSPSGRPHKYLTLSIPSWNVLLASSANAIEIAVLGQTGGGDAEHPEWRQWTLEGEWRAELPLDENTETNPMGMAIDTTSQTPISWDDNQTLPPAPILFVLSTHGLLCPFHIINQKNATPVNQAPQELSVIGERPGRSGIGLKPAPLAASTPLPSAPKVALPRTNLGERFSTFAGAPSLTVPTTAQSVSGPAVLDKVFGNKPLQPSVPSATTAKVASQPAPVVAPVKAEATPVVSSTVKVASQTMAAEQPNIQASVDAATAILRDEVVKFVQDLEEFKARSSTLKVTVASEEDKQRLLKLTSDLSAFGVDLVDTTKVQDEEVRGLCTDLVEVAALLEDARVRHARRKNPRYSHLLKLRPLDPGNRRKMDDIERLHIHIEQQLVEASRCLDSISRERTRDNSRKVEIPITQVIYEAIRNNAKVISQLKSRVERIIAQSKEQQLKIAGAAFEALRPKGADDSSKWESELAVLADSLLTSSIKGEAGIHAPHPVIPQVSPDKQAMLRSVLAKRPVARIRAVRPESVAESRLLSNLSGFMHKEDKNASASDSVISQASSKSSVSNARDATLSSPVEIKPQLPKLGPATIGSNAVTPQAPTRAPLAKYAPQPAPEVEDVTPPSSPVNLDQKAKDIGTTLMMSSFSLPSRITTTTVAGEKPTSKLTDVKPTVSLPTSLPPPYEPKPTFASIPTSLPSLSFGTPKQTPQPSGLGSTSLFGKSSFASPFNAAPTPSTTPANAPPKATAESTSSFAALSTPAVPATVQSQQTKSFSTPSFGLAFPPVTSTSAPSPAPLSAKPAEQVPSLKTSFSFNSLAAAVGAAPTPTSTVVTTSTVQAAGALPNFTFSSTPATTTTASPTIATTTTAPLSFATPQSSSSISTSSSDGLTSAVKPTAAPTNFSFNLAKVPSSSNVTAPAAAPFTFNLSGAGLATTSATPIAFSAPSSTAVAGSLFSLTPTTKTPTAFGVVSTVAPATTPSSSLFGQTPAVSATAISAPVVSSLFGQSATPTAAPNTSATGVTPLFGQGQPANSLATGVPVTQPAFGLAVTTTSATSSTPAPAVTTIFGQPTTTSQNTGTLFGQPSNPPAGLFSSSFGQGTFGQSTSTTSTTANAPLFGQSAFGKPAQALPQTSVAPSVQSFGSPPVFGQSSGAATGMSAGSVFGQGATATTTPIKPLFGASAFGQAPANAAATASSPSQGFGANMFGNMGLGGTPSAANANRNAFGGGTVFGSAAPSGQGAFGTPAGSSSFGAQAATPSAAPSFGSPSQPSFGGFGQTQTQPAFGGAATFGGSPLFGSKPTFGGGPTFGSPVSSIAAPKQEAGFGAFAASNNVPTFGVLASSGPTFEALASSSNTQPAFGGAAFPSTNPPSFGGGSSFSSWR</sequence>
<evidence type="ECO:0000256" key="2">
    <source>
        <dbReference type="ARBA" id="ARBA00022448"/>
    </source>
</evidence>
<feature type="region of interest" description="Disordered" evidence="4">
    <location>
        <begin position="1516"/>
        <end position="1562"/>
    </location>
</feature>
<evidence type="ECO:0000256" key="1">
    <source>
        <dbReference type="ARBA" id="ARBA00004123"/>
    </source>
</evidence>
<dbReference type="EMBL" id="WJBH02000003">
    <property type="protein sequence ID" value="KAI9560680.1"/>
    <property type="molecule type" value="Genomic_DNA"/>
</dbReference>
<feature type="region of interest" description="Disordered" evidence="4">
    <location>
        <begin position="928"/>
        <end position="1027"/>
    </location>
</feature>
<feature type="compositionally biased region" description="Low complexity" evidence="4">
    <location>
        <begin position="1528"/>
        <end position="1545"/>
    </location>
</feature>
<dbReference type="GO" id="GO:0006405">
    <property type="term" value="P:RNA export from nucleus"/>
    <property type="evidence" value="ECO:0007669"/>
    <property type="project" value="TreeGrafter"/>
</dbReference>
<dbReference type="GO" id="GO:0005643">
    <property type="term" value="C:nuclear pore"/>
    <property type="evidence" value="ECO:0007669"/>
    <property type="project" value="TreeGrafter"/>
</dbReference>
<feature type="region of interest" description="Disordered" evidence="4">
    <location>
        <begin position="1145"/>
        <end position="1165"/>
    </location>
</feature>
<reference evidence="6 7" key="1">
    <citation type="submission" date="2022-05" db="EMBL/GenBank/DDBJ databases">
        <title>A multi-omics perspective on studying reproductive biology in Daphnia sinensis.</title>
        <authorList>
            <person name="Jia J."/>
        </authorList>
    </citation>
    <scope>NUCLEOTIDE SEQUENCE [LARGE SCALE GENOMIC DNA]</scope>
    <source>
        <strain evidence="6 7">WSL</strain>
    </source>
</reference>
<dbReference type="GO" id="GO:0017056">
    <property type="term" value="F:structural constituent of nuclear pore"/>
    <property type="evidence" value="ECO:0007669"/>
    <property type="project" value="TreeGrafter"/>
</dbReference>
<protein>
    <submittedName>
        <fullName evidence="6">Nuclear pore complex protein Nup214</fullName>
    </submittedName>
</protein>
<feature type="compositionally biased region" description="Low complexity" evidence="4">
    <location>
        <begin position="824"/>
        <end position="846"/>
    </location>
</feature>
<dbReference type="SUPFAM" id="SSF117289">
    <property type="entry name" value="Nucleoporin domain"/>
    <property type="match status" value="1"/>
</dbReference>
<accession>A0AAD5LDH0</accession>
<dbReference type="InterPro" id="IPR039462">
    <property type="entry name" value="Nup159/Nup146_N"/>
</dbReference>
<organism evidence="6 7">
    <name type="scientific">Daphnia sinensis</name>
    <dbReference type="NCBI Taxonomy" id="1820382"/>
    <lineage>
        <taxon>Eukaryota</taxon>
        <taxon>Metazoa</taxon>
        <taxon>Ecdysozoa</taxon>
        <taxon>Arthropoda</taxon>
        <taxon>Crustacea</taxon>
        <taxon>Branchiopoda</taxon>
        <taxon>Diplostraca</taxon>
        <taxon>Cladocera</taxon>
        <taxon>Anomopoda</taxon>
        <taxon>Daphniidae</taxon>
        <taxon>Daphnia</taxon>
        <taxon>Daphnia similis group</taxon>
    </lineage>
</organism>
<evidence type="ECO:0000256" key="3">
    <source>
        <dbReference type="ARBA" id="ARBA00023242"/>
    </source>
</evidence>
<feature type="compositionally biased region" description="Low complexity" evidence="4">
    <location>
        <begin position="995"/>
        <end position="1021"/>
    </location>
</feature>
<comment type="caution">
    <text evidence="6">The sequence shown here is derived from an EMBL/GenBank/DDBJ whole genome shotgun (WGS) entry which is preliminary data.</text>
</comment>
<dbReference type="InterPro" id="IPR026054">
    <property type="entry name" value="Nucleoporin"/>
</dbReference>
<evidence type="ECO:0000313" key="7">
    <source>
        <dbReference type="Proteomes" id="UP000820818"/>
    </source>
</evidence>
<feature type="compositionally biased region" description="Polar residues" evidence="4">
    <location>
        <begin position="965"/>
        <end position="994"/>
    </location>
</feature>
<feature type="compositionally biased region" description="Low complexity" evidence="4">
    <location>
        <begin position="1637"/>
        <end position="1655"/>
    </location>
</feature>